<dbReference type="EMBL" id="JRHH01000003">
    <property type="protein sequence ID" value="KGD68360.1"/>
    <property type="molecule type" value="Genomic_DNA"/>
</dbReference>
<keyword evidence="4" id="KW-1185">Reference proteome</keyword>
<keyword evidence="1" id="KW-1133">Transmembrane helix</keyword>
<evidence type="ECO:0000256" key="1">
    <source>
        <dbReference type="SAM" id="Phobius"/>
    </source>
</evidence>
<dbReference type="eggNOG" id="ENOG5032SQG">
    <property type="taxonomic scope" value="Bacteria"/>
</dbReference>
<keyword evidence="1" id="KW-0812">Transmembrane</keyword>
<evidence type="ECO:0000256" key="2">
    <source>
        <dbReference type="SAM" id="SignalP"/>
    </source>
</evidence>
<sequence length="151" mass="16335">MKKILFLLVILCSTYSFSQEIEIRGGRYFVNDSQISSRDVREKLAANPQALATFKKGKSKESTGTLLLGLGVAFTVGDLVKGLVSDEKYPGAGTYIGAGLIGVSIPVLIGKNKKMRQGIQMYNEGLKTTGYNDLKLNIVVNQNGGGIQLKF</sequence>
<evidence type="ECO:0000313" key="4">
    <source>
        <dbReference type="Proteomes" id="UP000029554"/>
    </source>
</evidence>
<feature type="transmembrane region" description="Helical" evidence="1">
    <location>
        <begin position="92"/>
        <end position="110"/>
    </location>
</feature>
<dbReference type="OrthoDB" id="1376171at2"/>
<dbReference type="STRING" id="1453498.LG45_08720"/>
<reference evidence="3 4" key="1">
    <citation type="submission" date="2014-09" db="EMBL/GenBank/DDBJ databases">
        <title>Whole Genome Shotgun of Flavobacterium aquatile LMG 4008.</title>
        <authorList>
            <person name="Gale A.N."/>
            <person name="Pipes S.E."/>
            <person name="Newman J.D."/>
        </authorList>
    </citation>
    <scope>NUCLEOTIDE SEQUENCE [LARGE SCALE GENOMIC DNA]</scope>
    <source>
        <strain evidence="3 4">LMG 4008</strain>
    </source>
</reference>
<feature type="chain" id="PRO_5001912253" evidence="2">
    <location>
        <begin position="19"/>
        <end position="151"/>
    </location>
</feature>
<accession>A0A095V0I8</accession>
<feature type="signal peptide" evidence="2">
    <location>
        <begin position="1"/>
        <end position="18"/>
    </location>
</feature>
<proteinExistence type="predicted"/>
<dbReference type="AlphaFoldDB" id="A0A095V0I8"/>
<organism evidence="3 4">
    <name type="scientific">Flavobacterium aquatile LMG 4008 = ATCC 11947</name>
    <dbReference type="NCBI Taxonomy" id="1453498"/>
    <lineage>
        <taxon>Bacteria</taxon>
        <taxon>Pseudomonadati</taxon>
        <taxon>Bacteroidota</taxon>
        <taxon>Flavobacteriia</taxon>
        <taxon>Flavobacteriales</taxon>
        <taxon>Flavobacteriaceae</taxon>
        <taxon>Flavobacterium</taxon>
    </lineage>
</organism>
<gene>
    <name evidence="3" type="ORF">LG45_08720</name>
</gene>
<keyword evidence="2" id="KW-0732">Signal</keyword>
<protein>
    <submittedName>
        <fullName evidence="3">Uncharacterized protein</fullName>
    </submittedName>
</protein>
<comment type="caution">
    <text evidence="3">The sequence shown here is derived from an EMBL/GenBank/DDBJ whole genome shotgun (WGS) entry which is preliminary data.</text>
</comment>
<evidence type="ECO:0000313" key="3">
    <source>
        <dbReference type="EMBL" id="KGD68360.1"/>
    </source>
</evidence>
<dbReference type="RefSeq" id="WP_035126119.1">
    <property type="nucleotide sequence ID" value="NZ_JRHH01000003.1"/>
</dbReference>
<name>A0A095V0I8_9FLAO</name>
<dbReference type="Proteomes" id="UP000029554">
    <property type="component" value="Unassembled WGS sequence"/>
</dbReference>
<keyword evidence="1" id="KW-0472">Membrane</keyword>